<evidence type="ECO:0000256" key="1">
    <source>
        <dbReference type="SAM" id="SignalP"/>
    </source>
</evidence>
<sequence length="134" mass="14736">MKKLVFAVVFALVSQLGFAQDKASKEDVAAVIEKSGASGQMNSAKKQVLSMIPQDKQAAFVVEFDLLLKKVNDATVEIYMQEYSKEDIKAMLAFYNSPVGKKMAEKAESIATKSQESMAGLQGEIQALLMKYMQ</sequence>
<evidence type="ECO:0000313" key="4">
    <source>
        <dbReference type="Proteomes" id="UP001491349"/>
    </source>
</evidence>
<proteinExistence type="predicted"/>
<reference evidence="3 4" key="1">
    <citation type="submission" date="2024-04" db="EMBL/GenBank/DDBJ databases">
        <title>draft genome sequnece of Flavobacterium buctense JCM 30750.</title>
        <authorList>
            <person name="Kim D.-U."/>
        </authorList>
    </citation>
    <scope>NUCLEOTIDE SEQUENCE [LARGE SCALE GENOMIC DNA]</scope>
    <source>
        <strain evidence="3 4">JCM 30750</strain>
    </source>
</reference>
<accession>A0ABU9E0S5</accession>
<feature type="domain" description="DUF2059" evidence="2">
    <location>
        <begin position="70"/>
        <end position="126"/>
    </location>
</feature>
<feature type="signal peptide" evidence="1">
    <location>
        <begin position="1"/>
        <end position="19"/>
    </location>
</feature>
<name>A0ABU9E0S5_9FLAO</name>
<dbReference type="Proteomes" id="UP001491349">
    <property type="component" value="Unassembled WGS sequence"/>
</dbReference>
<evidence type="ECO:0000313" key="3">
    <source>
        <dbReference type="EMBL" id="MEK8179482.1"/>
    </source>
</evidence>
<protein>
    <submittedName>
        <fullName evidence="3">DUF2059 domain-containing protein</fullName>
    </submittedName>
</protein>
<evidence type="ECO:0000259" key="2">
    <source>
        <dbReference type="Pfam" id="PF09832"/>
    </source>
</evidence>
<dbReference type="EMBL" id="JBBPCB010000001">
    <property type="protein sequence ID" value="MEK8179482.1"/>
    <property type="molecule type" value="Genomic_DNA"/>
</dbReference>
<dbReference type="InterPro" id="IPR018637">
    <property type="entry name" value="DUF2059"/>
</dbReference>
<feature type="chain" id="PRO_5045373765" evidence="1">
    <location>
        <begin position="20"/>
        <end position="134"/>
    </location>
</feature>
<gene>
    <name evidence="3" type="ORF">WMW71_03935</name>
</gene>
<comment type="caution">
    <text evidence="3">The sequence shown here is derived from an EMBL/GenBank/DDBJ whole genome shotgun (WGS) entry which is preliminary data.</text>
</comment>
<organism evidence="3 4">
    <name type="scientific">Flavobacterium buctense</name>
    <dbReference type="NCBI Taxonomy" id="1648146"/>
    <lineage>
        <taxon>Bacteria</taxon>
        <taxon>Pseudomonadati</taxon>
        <taxon>Bacteroidota</taxon>
        <taxon>Flavobacteriia</taxon>
        <taxon>Flavobacteriales</taxon>
        <taxon>Flavobacteriaceae</taxon>
        <taxon>Flavobacterium</taxon>
    </lineage>
</organism>
<keyword evidence="4" id="KW-1185">Reference proteome</keyword>
<dbReference type="Pfam" id="PF09832">
    <property type="entry name" value="DUF2059"/>
    <property type="match status" value="1"/>
</dbReference>
<dbReference type="RefSeq" id="WP_187659594.1">
    <property type="nucleotide sequence ID" value="NZ_JACTAB010000001.1"/>
</dbReference>
<keyword evidence="1" id="KW-0732">Signal</keyword>